<evidence type="ECO:0008006" key="3">
    <source>
        <dbReference type="Google" id="ProtNLM"/>
    </source>
</evidence>
<protein>
    <recommendedName>
        <fullName evidence="3">Fungal-type protein kinase domain-containing protein</fullName>
    </recommendedName>
</protein>
<reference evidence="1 2" key="1">
    <citation type="journal article" date="2015" name="Genome Biol. Evol.">
        <title>Phylogenomic analyses indicate that early fungi evolved digesting cell walls of algal ancestors of land plants.</title>
        <authorList>
            <person name="Chang Y."/>
            <person name="Wang S."/>
            <person name="Sekimoto S."/>
            <person name="Aerts A.L."/>
            <person name="Choi C."/>
            <person name="Clum A."/>
            <person name="LaButti K.M."/>
            <person name="Lindquist E.A."/>
            <person name="Yee Ngan C."/>
            <person name="Ohm R.A."/>
            <person name="Salamov A.A."/>
            <person name="Grigoriev I.V."/>
            <person name="Spatafora J.W."/>
            <person name="Berbee M.L."/>
        </authorList>
    </citation>
    <scope>NUCLEOTIDE SEQUENCE [LARGE SCALE GENOMIC DNA]</scope>
    <source>
        <strain evidence="1 2">NRRL 28638</strain>
    </source>
</reference>
<organism evidence="1 2">
    <name type="scientific">Conidiobolus coronatus (strain ATCC 28846 / CBS 209.66 / NRRL 28638)</name>
    <name type="common">Delacroixia coronata</name>
    <dbReference type="NCBI Taxonomy" id="796925"/>
    <lineage>
        <taxon>Eukaryota</taxon>
        <taxon>Fungi</taxon>
        <taxon>Fungi incertae sedis</taxon>
        <taxon>Zoopagomycota</taxon>
        <taxon>Entomophthoromycotina</taxon>
        <taxon>Entomophthoromycetes</taxon>
        <taxon>Entomophthorales</taxon>
        <taxon>Ancylistaceae</taxon>
        <taxon>Conidiobolus</taxon>
    </lineage>
</organism>
<evidence type="ECO:0000313" key="1">
    <source>
        <dbReference type="EMBL" id="KXN65755.1"/>
    </source>
</evidence>
<dbReference type="AlphaFoldDB" id="A0A137NSL2"/>
<gene>
    <name evidence="1" type="ORF">CONCODRAFT_169123</name>
</gene>
<proteinExistence type="predicted"/>
<dbReference type="EMBL" id="KQ964822">
    <property type="protein sequence ID" value="KXN65755.1"/>
    <property type="molecule type" value="Genomic_DNA"/>
</dbReference>
<dbReference type="Proteomes" id="UP000070444">
    <property type="component" value="Unassembled WGS sequence"/>
</dbReference>
<evidence type="ECO:0000313" key="2">
    <source>
        <dbReference type="Proteomes" id="UP000070444"/>
    </source>
</evidence>
<dbReference type="OMA" id="ITIYKFA"/>
<keyword evidence="2" id="KW-1185">Reference proteome</keyword>
<sequence length="260" mass="29888">MEINRSTSKFNRNDISKLKVVFKDLTTFDVNDVNEDISFLMINNYDKDRVFKSNRELDKIGNSLCNYIKDILDNETVTRGTDGSNTCDFVAFLLRSIDLDSDPFKIKRQAKYIFSVNSIINEENDDPVVSSKPDFSIVKGNNILMIDEDKHHKRSGVLDKGEYQIAGEMIAAGYENMLKYKFGKRKCDFATTIYASMVIGTRFTFYKTTITDTYLNEVAEGTISEGITIYKFAESLEYCDPKDRVMIIKILLKLKKNIHE</sequence>
<accession>A0A137NSL2</accession>
<dbReference type="OrthoDB" id="2447694at2759"/>
<name>A0A137NSL2_CONC2</name>